<protein>
    <submittedName>
        <fullName evidence="1">Uncharacterized protein</fullName>
    </submittedName>
</protein>
<dbReference type="AlphaFoldDB" id="A0A6B3NKI7"/>
<dbReference type="EMBL" id="JAAHFQ010000424">
    <property type="protein sequence ID" value="NER29758.1"/>
    <property type="molecule type" value="Genomic_DNA"/>
</dbReference>
<organism evidence="1">
    <name type="scientific">Symploca sp. SIO1C4</name>
    <dbReference type="NCBI Taxonomy" id="2607765"/>
    <lineage>
        <taxon>Bacteria</taxon>
        <taxon>Bacillati</taxon>
        <taxon>Cyanobacteriota</taxon>
        <taxon>Cyanophyceae</taxon>
        <taxon>Coleofasciculales</taxon>
        <taxon>Coleofasciculaceae</taxon>
        <taxon>Symploca</taxon>
    </lineage>
</organism>
<accession>A0A6B3NKI7</accession>
<evidence type="ECO:0000313" key="1">
    <source>
        <dbReference type="EMBL" id="NER29758.1"/>
    </source>
</evidence>
<proteinExistence type="predicted"/>
<sequence>MKLSAAKLFTGMMVPALIAAGAVYPVIAGTVNESKPQSILLSQATQVGELAGEITDISGETVAFAQSDGTTRDITIPQQEITRLNLQIGQKIAVRLNTQGVATSVRVINPVRALW</sequence>
<name>A0A6B3NKI7_9CYAN</name>
<gene>
    <name evidence="1" type="ORF">F6J89_19605</name>
</gene>
<reference evidence="1" key="1">
    <citation type="submission" date="2019-11" db="EMBL/GenBank/DDBJ databases">
        <title>Genomic insights into an expanded diversity of filamentous marine cyanobacteria reveals the extraordinary biosynthetic potential of Moorea and Okeania.</title>
        <authorList>
            <person name="Ferreira Leao T."/>
            <person name="Wang M."/>
            <person name="Moss N."/>
            <person name="Da Silva R."/>
            <person name="Sanders J."/>
            <person name="Nurk S."/>
            <person name="Gurevich A."/>
            <person name="Humphrey G."/>
            <person name="Reher R."/>
            <person name="Zhu Q."/>
            <person name="Belda-Ferre P."/>
            <person name="Glukhov E."/>
            <person name="Rex R."/>
            <person name="Dorrestein P.C."/>
            <person name="Knight R."/>
            <person name="Pevzner P."/>
            <person name="Gerwick W.H."/>
            <person name="Gerwick L."/>
        </authorList>
    </citation>
    <scope>NUCLEOTIDE SEQUENCE</scope>
    <source>
        <strain evidence="1">SIO1C4</strain>
    </source>
</reference>
<comment type="caution">
    <text evidence="1">The sequence shown here is derived from an EMBL/GenBank/DDBJ whole genome shotgun (WGS) entry which is preliminary data.</text>
</comment>